<dbReference type="AlphaFoldDB" id="A0A2V1AWA9"/>
<evidence type="ECO:0000256" key="7">
    <source>
        <dbReference type="ARBA" id="ARBA00022617"/>
    </source>
</evidence>
<dbReference type="GO" id="GO:0005789">
    <property type="term" value="C:endoplasmic reticulum membrane"/>
    <property type="evidence" value="ECO:0007669"/>
    <property type="project" value="UniProtKB-SubCell"/>
</dbReference>
<dbReference type="CDD" id="cd00170">
    <property type="entry name" value="SEC14"/>
    <property type="match status" value="1"/>
</dbReference>
<dbReference type="OrthoDB" id="75724at2759"/>
<dbReference type="InterPro" id="IPR011074">
    <property type="entry name" value="CRAL/TRIO_N_dom"/>
</dbReference>
<dbReference type="VEuPathDB" id="FungiDB:CXQ85_004753"/>
<dbReference type="RefSeq" id="XP_025343024.1">
    <property type="nucleotide sequence ID" value="XM_025488362.1"/>
</dbReference>
<evidence type="ECO:0000256" key="10">
    <source>
        <dbReference type="ARBA" id="ARBA00022848"/>
    </source>
</evidence>
<dbReference type="SMART" id="SM01100">
    <property type="entry name" value="CRAL_TRIO_N"/>
    <property type="match status" value="1"/>
</dbReference>
<dbReference type="GO" id="GO:0046872">
    <property type="term" value="F:metal ion binding"/>
    <property type="evidence" value="ECO:0007669"/>
    <property type="project" value="UniProtKB-KW"/>
</dbReference>
<dbReference type="GO" id="GO:0005886">
    <property type="term" value="C:plasma membrane"/>
    <property type="evidence" value="ECO:0007669"/>
    <property type="project" value="TreeGrafter"/>
</dbReference>
<comment type="function">
    <text evidence="15">Non-classical phosphatidylinositol (PtdIns) transfer protein (PITP), which exhibits PtdIns-binding/transfer activity in the absence of detectable PtdCho-binding/transfer activity. Regulates PtdIns(4,5)P2 homeostasis at the plasma membrane. Heme-binding protein that may play a role in organic oxidant-induced stress responses.</text>
</comment>
<evidence type="ECO:0000313" key="19">
    <source>
        <dbReference type="EMBL" id="PVH22084.1"/>
    </source>
</evidence>
<evidence type="ECO:0000256" key="3">
    <source>
        <dbReference type="ARBA" id="ARBA00006667"/>
    </source>
</evidence>
<evidence type="ECO:0000259" key="18">
    <source>
        <dbReference type="PROSITE" id="PS50191"/>
    </source>
</evidence>
<feature type="compositionally biased region" description="Basic and acidic residues" evidence="17">
    <location>
        <begin position="323"/>
        <end position="338"/>
    </location>
</feature>
<comment type="cofactor">
    <cofactor evidence="1">
        <name>heme b</name>
        <dbReference type="ChEBI" id="CHEBI:60344"/>
    </cofactor>
</comment>
<dbReference type="InterPro" id="IPR036865">
    <property type="entry name" value="CRAL-TRIO_dom_sf"/>
</dbReference>
<dbReference type="SUPFAM" id="SSF52087">
    <property type="entry name" value="CRAL/TRIO domain"/>
    <property type="match status" value="1"/>
</dbReference>
<dbReference type="Pfam" id="PF03765">
    <property type="entry name" value="CRAL_TRIO_N"/>
    <property type="match status" value="1"/>
</dbReference>
<evidence type="ECO:0000256" key="12">
    <source>
        <dbReference type="ARBA" id="ARBA00023055"/>
    </source>
</evidence>
<comment type="catalytic activity">
    <reaction evidence="14">
        <text>a 1,2-diacyl-sn-glycero-3-phospho-(1D-myo-inositol)(in) = a 1,2-diacyl-sn-glycero-3-phospho-(1D-myo-inositol)(out)</text>
        <dbReference type="Rhea" id="RHEA:38691"/>
        <dbReference type="ChEBI" id="CHEBI:57880"/>
    </reaction>
    <physiologicalReaction direction="left-to-right" evidence="14">
        <dbReference type="Rhea" id="RHEA:38692"/>
    </physiologicalReaction>
</comment>
<keyword evidence="6 16" id="KW-0963">Cytoplasm</keyword>
<evidence type="ECO:0000256" key="4">
    <source>
        <dbReference type="ARBA" id="ARBA00018320"/>
    </source>
</evidence>
<dbReference type="SUPFAM" id="SSF46938">
    <property type="entry name" value="CRAL/TRIO N-terminal domain"/>
    <property type="match status" value="1"/>
</dbReference>
<protein>
    <recommendedName>
        <fullName evidence="4 16">Phosphatidylinositol transfer protein SFH5</fullName>
        <shortName evidence="16">PITP SFH5</shortName>
    </recommendedName>
</protein>
<dbReference type="InterPro" id="IPR001251">
    <property type="entry name" value="CRAL-TRIO_dom"/>
</dbReference>
<evidence type="ECO:0000313" key="20">
    <source>
        <dbReference type="Proteomes" id="UP000244309"/>
    </source>
</evidence>
<evidence type="ECO:0000256" key="5">
    <source>
        <dbReference type="ARBA" id="ARBA00022448"/>
    </source>
</evidence>
<evidence type="ECO:0000256" key="16">
    <source>
        <dbReference type="RuleBase" id="RU367059"/>
    </source>
</evidence>
<dbReference type="GeneID" id="37010083"/>
<dbReference type="GO" id="GO:0032541">
    <property type="term" value="C:cortical endoplasmic reticulum"/>
    <property type="evidence" value="ECO:0007669"/>
    <property type="project" value="TreeGrafter"/>
</dbReference>
<dbReference type="PROSITE" id="PS50191">
    <property type="entry name" value="CRAL_TRIO"/>
    <property type="match status" value="1"/>
</dbReference>
<evidence type="ECO:0000256" key="6">
    <source>
        <dbReference type="ARBA" id="ARBA00022490"/>
    </source>
</evidence>
<evidence type="ECO:0000256" key="15">
    <source>
        <dbReference type="ARBA" id="ARBA00024180"/>
    </source>
</evidence>
<evidence type="ECO:0000256" key="2">
    <source>
        <dbReference type="ARBA" id="ARBA00004406"/>
    </source>
</evidence>
<dbReference type="SMART" id="SM00516">
    <property type="entry name" value="SEC14"/>
    <property type="match status" value="1"/>
</dbReference>
<dbReference type="Proteomes" id="UP000244309">
    <property type="component" value="Unassembled WGS sequence"/>
</dbReference>
<dbReference type="PANTHER" id="PTHR47669:SF1">
    <property type="entry name" value="PHOSPHATIDYLINOSITOL TRANSFER PROTEIN SFH5"/>
    <property type="match status" value="1"/>
</dbReference>
<gene>
    <name evidence="19" type="ORF">CXQ85_004753</name>
</gene>
<dbReference type="GO" id="GO:0005829">
    <property type="term" value="C:cytosol"/>
    <property type="evidence" value="ECO:0007669"/>
    <property type="project" value="TreeGrafter"/>
</dbReference>
<evidence type="ECO:0000256" key="17">
    <source>
        <dbReference type="SAM" id="MobiDB-lite"/>
    </source>
</evidence>
<dbReference type="InterPro" id="IPR036273">
    <property type="entry name" value="CRAL/TRIO_N_dom_sf"/>
</dbReference>
<keyword evidence="9 16" id="KW-0256">Endoplasmic reticulum</keyword>
<proteinExistence type="inferred from homology"/>
<dbReference type="GO" id="GO:0017157">
    <property type="term" value="P:regulation of exocytosis"/>
    <property type="evidence" value="ECO:0007669"/>
    <property type="project" value="TreeGrafter"/>
</dbReference>
<dbReference type="STRING" id="45357.A0A2V1AWA9"/>
<keyword evidence="11" id="KW-0408">Iron</keyword>
<feature type="region of interest" description="Disordered" evidence="17">
    <location>
        <begin position="314"/>
        <end position="362"/>
    </location>
</feature>
<evidence type="ECO:0000256" key="8">
    <source>
        <dbReference type="ARBA" id="ARBA00022723"/>
    </source>
</evidence>
<comment type="subcellular location">
    <subcellularLocation>
        <location evidence="16">Cytoplasm</location>
    </subcellularLocation>
    <subcellularLocation>
        <location evidence="2 16">Endoplasmic reticulum membrane</location>
        <topology evidence="2 16">Peripheral membrane protein</topology>
    </subcellularLocation>
    <subcellularLocation>
        <location evidence="16">Microsome membrane</location>
        <topology evidence="16">Peripheral membrane protein</topology>
    </subcellularLocation>
</comment>
<sequence>MSLIKSTKLTEEQEKKLEQLIESIPDIVAKTEDPTYDEIYGYRIASDEAEYVDVENRNEILHKFLVAREYDVAKAQEMLVNTLNWRRKFQVLSAAYGEKYDETLEKMGVITDYEGNKDNFSVVTWNLYANLKNPKKLFAKFGVGVDNPDKTERPGTMFLRWRVGLMERALALLTFGDSDKSKIAQVHDYNNVSMFRMDPGMKAATKEIITIFSDNYPELLSKKYFINVPILMGWVFAFFKATGFMSAATLKKFEMLNHGDLSEAFGKDNLPSTYNGGKENENVPDLFASQVDESSIKIPEYGAIILERLQKAEEEEENLSQSKADEETGDVKAEKATVDADQAEGVVENEAKEATKQEVTSA</sequence>
<keyword evidence="13 16" id="KW-0472">Membrane</keyword>
<organism evidence="19 20">
    <name type="scientific">Candidozyma haemuli</name>
    <dbReference type="NCBI Taxonomy" id="45357"/>
    <lineage>
        <taxon>Eukaryota</taxon>
        <taxon>Fungi</taxon>
        <taxon>Dikarya</taxon>
        <taxon>Ascomycota</taxon>
        <taxon>Saccharomycotina</taxon>
        <taxon>Pichiomycetes</taxon>
        <taxon>Metschnikowiaceae</taxon>
        <taxon>Candidozyma</taxon>
    </lineage>
</organism>
<keyword evidence="8" id="KW-0479">Metal-binding</keyword>
<accession>A0A2V1AWA9</accession>
<comment type="similarity">
    <text evidence="3 16">Belongs to the SFH5 family.</text>
</comment>
<keyword evidence="5 16" id="KW-0813">Transport</keyword>
<dbReference type="PANTHER" id="PTHR47669">
    <property type="entry name" value="PHOSPHATIDYLINOSITOL TRANSFER PROTEIN SFH5"/>
    <property type="match status" value="1"/>
</dbReference>
<feature type="domain" description="CRAL-TRIO" evidence="18">
    <location>
        <begin position="158"/>
        <end position="282"/>
    </location>
</feature>
<keyword evidence="7" id="KW-0349">Heme</keyword>
<keyword evidence="10 16" id="KW-0492">Microsome</keyword>
<keyword evidence="12 16" id="KW-0445">Lipid transport</keyword>
<dbReference type="Gene3D" id="3.40.525.10">
    <property type="entry name" value="CRAL-TRIO lipid binding domain"/>
    <property type="match status" value="1"/>
</dbReference>
<evidence type="ECO:0000256" key="1">
    <source>
        <dbReference type="ARBA" id="ARBA00001970"/>
    </source>
</evidence>
<evidence type="ECO:0000256" key="9">
    <source>
        <dbReference type="ARBA" id="ARBA00022824"/>
    </source>
</evidence>
<dbReference type="EMBL" id="PKFO01000006">
    <property type="protein sequence ID" value="PVH22084.1"/>
    <property type="molecule type" value="Genomic_DNA"/>
</dbReference>
<evidence type="ECO:0000256" key="14">
    <source>
        <dbReference type="ARBA" id="ARBA00024146"/>
    </source>
</evidence>
<dbReference type="GO" id="GO:0008526">
    <property type="term" value="F:phosphatidylinositol transfer activity"/>
    <property type="evidence" value="ECO:0007669"/>
    <property type="project" value="UniProtKB-UniRule"/>
</dbReference>
<comment type="caution">
    <text evidence="19">The sequence shown here is derived from an EMBL/GenBank/DDBJ whole genome shotgun (WGS) entry which is preliminary data.</text>
</comment>
<dbReference type="GO" id="GO:0043001">
    <property type="term" value="P:Golgi to plasma membrane protein transport"/>
    <property type="evidence" value="ECO:0007669"/>
    <property type="project" value="TreeGrafter"/>
</dbReference>
<keyword evidence="20" id="KW-1185">Reference proteome</keyword>
<dbReference type="Pfam" id="PF00650">
    <property type="entry name" value="CRAL_TRIO"/>
    <property type="match status" value="1"/>
</dbReference>
<reference evidence="19 20" key="1">
    <citation type="submission" date="2017-12" db="EMBL/GenBank/DDBJ databases">
        <title>Genome Sequence of a Multidrug-Resistant Candida haemulonii Isolate from a Patient with Chronic Leg Ulcers in Israel.</title>
        <authorList>
            <person name="Chow N.A."/>
            <person name="Gade L."/>
            <person name="Batra D."/>
            <person name="Rowe L.A."/>
            <person name="Ben-Ami R."/>
            <person name="Loparev V.N."/>
            <person name="Litvintseva A.P."/>
        </authorList>
    </citation>
    <scope>NUCLEOTIDE SEQUENCE [LARGE SCALE GENOMIC DNA]</scope>
    <source>
        <strain evidence="19 20">B11899</strain>
    </source>
</reference>
<name>A0A2V1AWA9_9ASCO</name>
<dbReference type="InterPro" id="IPR042938">
    <property type="entry name" value="Sfh5"/>
</dbReference>
<evidence type="ECO:0000256" key="11">
    <source>
        <dbReference type="ARBA" id="ARBA00023004"/>
    </source>
</evidence>
<evidence type="ECO:0000256" key="13">
    <source>
        <dbReference type="ARBA" id="ARBA00023136"/>
    </source>
</evidence>